<dbReference type="Pfam" id="PF17836">
    <property type="entry name" value="PglD_N"/>
    <property type="match status" value="1"/>
</dbReference>
<dbReference type="InterPro" id="IPR018357">
    <property type="entry name" value="Hexapep_transf_CS"/>
</dbReference>
<comment type="similarity">
    <text evidence="1">Belongs to the transferase hexapeptide repeat family.</text>
</comment>
<accession>A0A0W0WVZ1</accession>
<evidence type="ECO:0000259" key="7">
    <source>
        <dbReference type="Pfam" id="PF17836"/>
    </source>
</evidence>
<feature type="binding site" evidence="6">
    <location>
        <position position="69"/>
    </location>
    <ligand>
        <name>substrate</name>
    </ligand>
</feature>
<dbReference type="PROSITE" id="PS00101">
    <property type="entry name" value="HEXAPEP_TRANSFERASES"/>
    <property type="match status" value="1"/>
</dbReference>
<evidence type="ECO:0000256" key="5">
    <source>
        <dbReference type="PIRSR" id="PIRSR620019-1"/>
    </source>
</evidence>
<feature type="binding site" evidence="6">
    <location>
        <position position="145"/>
    </location>
    <ligand>
        <name>acetyl-CoA</name>
        <dbReference type="ChEBI" id="CHEBI:57288"/>
    </ligand>
</feature>
<organism evidence="8 9">
    <name type="scientific">Legionella nautarum</name>
    <dbReference type="NCBI Taxonomy" id="45070"/>
    <lineage>
        <taxon>Bacteria</taxon>
        <taxon>Pseudomonadati</taxon>
        <taxon>Pseudomonadota</taxon>
        <taxon>Gammaproteobacteria</taxon>
        <taxon>Legionellales</taxon>
        <taxon>Legionellaceae</taxon>
        <taxon>Legionella</taxon>
    </lineage>
</organism>
<dbReference type="SUPFAM" id="SSF51161">
    <property type="entry name" value="Trimeric LpxA-like enzymes"/>
    <property type="match status" value="1"/>
</dbReference>
<feature type="binding site" evidence="6">
    <location>
        <position position="166"/>
    </location>
    <ligand>
        <name>acetyl-CoA</name>
        <dbReference type="ChEBI" id="CHEBI:57288"/>
    </ligand>
</feature>
<sequence>MKKGIIIIGAGGHAKVCIELLRAMGEEVSFCIGSEGAADLCLDITVLQGDRHLSMLRQEGYSRIFIAIGSNSLRERLATMAINEGYALVNAISPQAIISPSARLGSGIAIMAGVVINAEATIADLAIINTGATVDHDCQIARAVHLAPQCALAGNVKVGSQSFLGIGSKVIPDIEIGEKVILGAGTVVISNIISDATVVGVPARILNKSVVGKECHATNICRTA</sequence>
<dbReference type="PATRIC" id="fig|45070.6.peg.1534"/>
<evidence type="ECO:0000313" key="9">
    <source>
        <dbReference type="Proteomes" id="UP000054725"/>
    </source>
</evidence>
<feature type="site" description="Increases basicity of active site His" evidence="5">
    <location>
        <position position="137"/>
    </location>
</feature>
<dbReference type="NCBIfam" id="TIGR03570">
    <property type="entry name" value="NeuD_NnaD"/>
    <property type="match status" value="1"/>
</dbReference>
<gene>
    <name evidence="8" type="ORF">Lnau_1464</name>
</gene>
<dbReference type="PANTHER" id="PTHR43300:SF7">
    <property type="entry name" value="UDP-N-ACETYLBACILLOSAMINE N-ACETYLTRANSFERASE"/>
    <property type="match status" value="1"/>
</dbReference>
<dbReference type="CDD" id="cd03360">
    <property type="entry name" value="LbH_AT_putative"/>
    <property type="match status" value="1"/>
</dbReference>
<dbReference type="Pfam" id="PF00132">
    <property type="entry name" value="Hexapep"/>
    <property type="match status" value="1"/>
</dbReference>
<evidence type="ECO:0000256" key="3">
    <source>
        <dbReference type="ARBA" id="ARBA00022737"/>
    </source>
</evidence>
<protein>
    <submittedName>
        <fullName evidence="8">Chloramphenicol acetyltransferase</fullName>
    </submittedName>
</protein>
<dbReference type="EMBL" id="LNYO01000013">
    <property type="protein sequence ID" value="KTD36480.1"/>
    <property type="molecule type" value="Genomic_DNA"/>
</dbReference>
<dbReference type="AlphaFoldDB" id="A0A0W0WVZ1"/>
<keyword evidence="3" id="KW-0677">Repeat</keyword>
<dbReference type="Gene3D" id="3.40.50.20">
    <property type="match status" value="1"/>
</dbReference>
<dbReference type="GO" id="GO:0016746">
    <property type="term" value="F:acyltransferase activity"/>
    <property type="evidence" value="ECO:0007669"/>
    <property type="project" value="UniProtKB-KW"/>
</dbReference>
<dbReference type="STRING" id="45070.Lnau_1464"/>
<evidence type="ECO:0000313" key="8">
    <source>
        <dbReference type="EMBL" id="KTD36480.1"/>
    </source>
</evidence>
<name>A0A0W0WVZ1_9GAMM</name>
<dbReference type="RefSeq" id="WP_058504469.1">
    <property type="nucleotide sequence ID" value="NZ_CAAAIF010000011.1"/>
</dbReference>
<dbReference type="PANTHER" id="PTHR43300">
    <property type="entry name" value="ACETYLTRANSFERASE"/>
    <property type="match status" value="1"/>
</dbReference>
<dbReference type="InterPro" id="IPR011004">
    <property type="entry name" value="Trimer_LpxA-like_sf"/>
</dbReference>
<evidence type="ECO:0000256" key="2">
    <source>
        <dbReference type="ARBA" id="ARBA00022679"/>
    </source>
</evidence>
<evidence type="ECO:0000256" key="6">
    <source>
        <dbReference type="PIRSR" id="PIRSR620019-2"/>
    </source>
</evidence>
<dbReference type="InterPro" id="IPR041561">
    <property type="entry name" value="PglD_N"/>
</dbReference>
<dbReference type="Gene3D" id="2.160.10.10">
    <property type="entry name" value="Hexapeptide repeat proteins"/>
    <property type="match status" value="1"/>
</dbReference>
<dbReference type="InterPro" id="IPR020019">
    <property type="entry name" value="AcTrfase_PglD-like"/>
</dbReference>
<dbReference type="InterPro" id="IPR001451">
    <property type="entry name" value="Hexapep"/>
</dbReference>
<evidence type="ECO:0000256" key="4">
    <source>
        <dbReference type="ARBA" id="ARBA00023315"/>
    </source>
</evidence>
<feature type="domain" description="PglD N-terminal" evidence="7">
    <location>
        <begin position="5"/>
        <end position="79"/>
    </location>
</feature>
<dbReference type="Proteomes" id="UP000054725">
    <property type="component" value="Unassembled WGS sequence"/>
</dbReference>
<keyword evidence="2 8" id="KW-0808">Transferase</keyword>
<keyword evidence="4" id="KW-0012">Acyltransferase</keyword>
<evidence type="ECO:0000256" key="1">
    <source>
        <dbReference type="ARBA" id="ARBA00007274"/>
    </source>
</evidence>
<reference evidence="8 9" key="1">
    <citation type="submission" date="2015-11" db="EMBL/GenBank/DDBJ databases">
        <title>Genomic analysis of 38 Legionella species identifies large and diverse effector repertoires.</title>
        <authorList>
            <person name="Burstein D."/>
            <person name="Amaro F."/>
            <person name="Zusman T."/>
            <person name="Lifshitz Z."/>
            <person name="Cohen O."/>
            <person name="Gilbert J.A."/>
            <person name="Pupko T."/>
            <person name="Shuman H.A."/>
            <person name="Segal G."/>
        </authorList>
    </citation>
    <scope>NUCLEOTIDE SEQUENCE [LARGE SCALE GENOMIC DNA]</scope>
    <source>
        <strain evidence="8 9">ATCC 49506</strain>
    </source>
</reference>
<proteinExistence type="inferred from homology"/>
<feature type="active site" description="Proton acceptor" evidence="5">
    <location>
        <position position="136"/>
    </location>
</feature>
<comment type="caution">
    <text evidence="8">The sequence shown here is derived from an EMBL/GenBank/DDBJ whole genome shotgun (WGS) entry which is preliminary data.</text>
</comment>
<keyword evidence="9" id="KW-1185">Reference proteome</keyword>
<dbReference type="InterPro" id="IPR050179">
    <property type="entry name" value="Trans_hexapeptide_repeat"/>
</dbReference>
<dbReference type="OrthoDB" id="9794407at2"/>